<keyword evidence="4" id="KW-1185">Reference proteome</keyword>
<organism evidence="3 4">
    <name type="scientific">Talaromyces proteolyticus</name>
    <dbReference type="NCBI Taxonomy" id="1131652"/>
    <lineage>
        <taxon>Eukaryota</taxon>
        <taxon>Fungi</taxon>
        <taxon>Dikarya</taxon>
        <taxon>Ascomycota</taxon>
        <taxon>Pezizomycotina</taxon>
        <taxon>Eurotiomycetes</taxon>
        <taxon>Eurotiomycetidae</taxon>
        <taxon>Eurotiales</taxon>
        <taxon>Trichocomaceae</taxon>
        <taxon>Talaromyces</taxon>
        <taxon>Talaromyces sect. Bacilispori</taxon>
    </lineage>
</organism>
<feature type="compositionally biased region" description="Basic and acidic residues" evidence="2">
    <location>
        <begin position="1"/>
        <end position="14"/>
    </location>
</feature>
<feature type="compositionally biased region" description="Basic and acidic residues" evidence="2">
    <location>
        <begin position="63"/>
        <end position="73"/>
    </location>
</feature>
<reference evidence="3" key="1">
    <citation type="submission" date="2021-12" db="EMBL/GenBank/DDBJ databases">
        <title>Convergent genome expansion in fungi linked to evolution of root-endophyte symbiosis.</title>
        <authorList>
            <consortium name="DOE Joint Genome Institute"/>
            <person name="Ke Y.-H."/>
            <person name="Bonito G."/>
            <person name="Liao H.-L."/>
            <person name="Looney B."/>
            <person name="Rojas-Flechas A."/>
            <person name="Nash J."/>
            <person name="Hameed K."/>
            <person name="Schadt C."/>
            <person name="Martin F."/>
            <person name="Crous P.W."/>
            <person name="Miettinen O."/>
            <person name="Magnuson J.K."/>
            <person name="Labbe J."/>
            <person name="Jacobson D."/>
            <person name="Doktycz M.J."/>
            <person name="Veneault-Fourrey C."/>
            <person name="Kuo A."/>
            <person name="Mondo S."/>
            <person name="Calhoun S."/>
            <person name="Riley R."/>
            <person name="Ohm R."/>
            <person name="LaButti K."/>
            <person name="Andreopoulos B."/>
            <person name="Pangilinan J."/>
            <person name="Nolan M."/>
            <person name="Tritt A."/>
            <person name="Clum A."/>
            <person name="Lipzen A."/>
            <person name="Daum C."/>
            <person name="Barry K."/>
            <person name="Grigoriev I.V."/>
            <person name="Vilgalys R."/>
        </authorList>
    </citation>
    <scope>NUCLEOTIDE SEQUENCE</scope>
    <source>
        <strain evidence="3">PMI_201</strain>
    </source>
</reference>
<protein>
    <submittedName>
        <fullName evidence="3">Uncharacterized protein</fullName>
    </submittedName>
</protein>
<feature type="region of interest" description="Disordered" evidence="2">
    <location>
        <begin position="1"/>
        <end position="20"/>
    </location>
</feature>
<feature type="region of interest" description="Disordered" evidence="2">
    <location>
        <begin position="395"/>
        <end position="493"/>
    </location>
</feature>
<evidence type="ECO:0000256" key="2">
    <source>
        <dbReference type="SAM" id="MobiDB-lite"/>
    </source>
</evidence>
<dbReference type="Gene3D" id="1.20.58.1070">
    <property type="match status" value="1"/>
</dbReference>
<evidence type="ECO:0000256" key="1">
    <source>
        <dbReference type="ARBA" id="ARBA00025758"/>
    </source>
</evidence>
<dbReference type="GO" id="GO:0032797">
    <property type="term" value="C:SMN complex"/>
    <property type="evidence" value="ECO:0007669"/>
    <property type="project" value="TreeGrafter"/>
</dbReference>
<name>A0AAD4KJV9_9EURO</name>
<dbReference type="GO" id="GO:0005634">
    <property type="term" value="C:nucleus"/>
    <property type="evidence" value="ECO:0007669"/>
    <property type="project" value="TreeGrafter"/>
</dbReference>
<dbReference type="PANTHER" id="PTHR12794">
    <property type="entry name" value="GEMIN2"/>
    <property type="match status" value="1"/>
</dbReference>
<dbReference type="AlphaFoldDB" id="A0AAD4KJV9"/>
<dbReference type="EMBL" id="JAJTJA010000010">
    <property type="protein sequence ID" value="KAH8692936.1"/>
    <property type="molecule type" value="Genomic_DNA"/>
</dbReference>
<feature type="compositionally biased region" description="Basic and acidic residues" evidence="2">
    <location>
        <begin position="470"/>
        <end position="493"/>
    </location>
</feature>
<accession>A0AAD4KJV9</accession>
<evidence type="ECO:0000313" key="3">
    <source>
        <dbReference type="EMBL" id="KAH8692936.1"/>
    </source>
</evidence>
<dbReference type="InterPro" id="IPR035426">
    <property type="entry name" value="Gemin2/Brr1"/>
</dbReference>
<comment type="caution">
    <text evidence="3">The sequence shown here is derived from an EMBL/GenBank/DDBJ whole genome shotgun (WGS) entry which is preliminary data.</text>
</comment>
<proteinExistence type="inferred from homology"/>
<dbReference type="Proteomes" id="UP001201262">
    <property type="component" value="Unassembled WGS sequence"/>
</dbReference>
<dbReference type="GO" id="GO:0000387">
    <property type="term" value="P:spliceosomal snRNP assembly"/>
    <property type="evidence" value="ECO:0007669"/>
    <property type="project" value="InterPro"/>
</dbReference>
<feature type="region of interest" description="Disordered" evidence="2">
    <location>
        <begin position="346"/>
        <end position="381"/>
    </location>
</feature>
<dbReference type="GeneID" id="70251163"/>
<evidence type="ECO:0000313" key="4">
    <source>
        <dbReference type="Proteomes" id="UP001201262"/>
    </source>
</evidence>
<gene>
    <name evidence="3" type="ORF">BGW36DRAFT_430678</name>
</gene>
<dbReference type="PANTHER" id="PTHR12794:SF0">
    <property type="entry name" value="GEM-ASSOCIATED PROTEIN 2"/>
    <property type="match status" value="1"/>
</dbReference>
<sequence>MPEKRKTEQEHEADSSYAKRVRQQLSYADLDGHYHEVGVMGDNGMAPQVAREYESDGQESTETTERTKQEDKKNKRQQRNNTRPRVDPVFGQRSAFPGLDDIGSEELFYGPAEDGLEYLRMVRSEANSLPTLFVAAKATTTQKNDDRIINEEDGKSEMPSASSQVASKEGKNDDGFLLVDGVFIATSAPSRESAEEATLNVQSAYYNMLRHRFIYLRSTLKCSPPAAAIASLDETHPITFPYHVKGARLAWRRMILSSDPQMVQLACMDMLTVLNVLRLLGEMISECIKGGDIVQLRRIGAWAWGLLGKCRDVGELGSEEVGDIRVLGRRAVGALAKLNKVGSAASLNDTAESGPEDNEDSDGEDEEEISAQTTDDLGNGSRLEEEALEIQEAAAVADDPMEGIDDSQAIPTVEPMQTDEVETTENLEAAKARLQSRLLASAEPEEQESKSEIAERGRRNTSSPLDEGEVVEKHDDLEPEQHIENTPQSRDKQTRALLDMIITIVGEFYGQRDLLQQRDIWQ</sequence>
<dbReference type="RefSeq" id="XP_046068809.1">
    <property type="nucleotide sequence ID" value="XM_046220876.1"/>
</dbReference>
<comment type="similarity">
    <text evidence="1">Belongs to the gemin-2 family.</text>
</comment>
<dbReference type="Pfam" id="PF04938">
    <property type="entry name" value="SIP1"/>
    <property type="match status" value="1"/>
</dbReference>
<feature type="region of interest" description="Disordered" evidence="2">
    <location>
        <begin position="149"/>
        <end position="169"/>
    </location>
</feature>
<feature type="compositionally biased region" description="Basic and acidic residues" evidence="2">
    <location>
        <begin position="447"/>
        <end position="458"/>
    </location>
</feature>
<feature type="compositionally biased region" description="Acidic residues" evidence="2">
    <location>
        <begin position="354"/>
        <end position="369"/>
    </location>
</feature>
<feature type="region of interest" description="Disordered" evidence="2">
    <location>
        <begin position="35"/>
        <end position="95"/>
    </location>
</feature>